<accession>B6ADK0</accession>
<dbReference type="STRING" id="441375.B6ADK0"/>
<feature type="domain" description="Clathrin/coatomer adaptor adaptin-like N-terminal" evidence="5">
    <location>
        <begin position="51"/>
        <end position="131"/>
    </location>
</feature>
<gene>
    <name evidence="6" type="ORF">CMU_007820</name>
</gene>
<dbReference type="GO" id="GO:0012505">
    <property type="term" value="C:endomembrane system"/>
    <property type="evidence" value="ECO:0007669"/>
    <property type="project" value="UniProtKB-SubCell"/>
</dbReference>
<dbReference type="GO" id="GO:0030117">
    <property type="term" value="C:membrane coat"/>
    <property type="evidence" value="ECO:0007669"/>
    <property type="project" value="InterPro"/>
</dbReference>
<evidence type="ECO:0000256" key="4">
    <source>
        <dbReference type="ARBA" id="ARBA00023136"/>
    </source>
</evidence>
<name>B6ADK0_CRYMR</name>
<dbReference type="GO" id="GO:0016192">
    <property type="term" value="P:vesicle-mediated transport"/>
    <property type="evidence" value="ECO:0007669"/>
    <property type="project" value="InterPro"/>
</dbReference>
<evidence type="ECO:0000313" key="7">
    <source>
        <dbReference type="Proteomes" id="UP000001460"/>
    </source>
</evidence>
<evidence type="ECO:0000259" key="5">
    <source>
        <dbReference type="Pfam" id="PF01602"/>
    </source>
</evidence>
<dbReference type="InterPro" id="IPR011989">
    <property type="entry name" value="ARM-like"/>
</dbReference>
<keyword evidence="7" id="KW-1185">Reference proteome</keyword>
<evidence type="ECO:0000313" key="6">
    <source>
        <dbReference type="EMBL" id="EEA06291.1"/>
    </source>
</evidence>
<dbReference type="GO" id="GO:0006886">
    <property type="term" value="P:intracellular protein transport"/>
    <property type="evidence" value="ECO:0007669"/>
    <property type="project" value="InterPro"/>
</dbReference>
<evidence type="ECO:0000256" key="1">
    <source>
        <dbReference type="ARBA" id="ARBA00004308"/>
    </source>
</evidence>
<comment type="subcellular location">
    <subcellularLocation>
        <location evidence="1">Endomembrane system</location>
    </subcellularLocation>
</comment>
<keyword evidence="4" id="KW-0472">Membrane</keyword>
<proteinExistence type="predicted"/>
<dbReference type="InterPro" id="IPR050840">
    <property type="entry name" value="Adaptor_Complx_Large_Subunit"/>
</dbReference>
<dbReference type="Gene3D" id="1.25.10.10">
    <property type="entry name" value="Leucine-rich Repeat Variant"/>
    <property type="match status" value="1"/>
</dbReference>
<evidence type="ECO:0000256" key="3">
    <source>
        <dbReference type="ARBA" id="ARBA00022927"/>
    </source>
</evidence>
<keyword evidence="2" id="KW-0813">Transport</keyword>
<keyword evidence="3" id="KW-0653">Protein transport</keyword>
<organism evidence="6 7">
    <name type="scientific">Cryptosporidium muris (strain RN66)</name>
    <dbReference type="NCBI Taxonomy" id="441375"/>
    <lineage>
        <taxon>Eukaryota</taxon>
        <taxon>Sar</taxon>
        <taxon>Alveolata</taxon>
        <taxon>Apicomplexa</taxon>
        <taxon>Conoidasida</taxon>
        <taxon>Coccidia</taxon>
        <taxon>Eucoccidiorida</taxon>
        <taxon>Eimeriorina</taxon>
        <taxon>Cryptosporidiidae</taxon>
        <taxon>Cryptosporidium</taxon>
    </lineage>
</organism>
<dbReference type="eggNOG" id="KOG1077">
    <property type="taxonomic scope" value="Eukaryota"/>
</dbReference>
<dbReference type="VEuPathDB" id="CryptoDB:CMU_007820"/>
<protein>
    <submittedName>
        <fullName evidence="6">AP-2 complex alpha subunit protein, putative</fullName>
    </submittedName>
</protein>
<dbReference type="PANTHER" id="PTHR22780">
    <property type="entry name" value="ADAPTIN, ALPHA/GAMMA/EPSILON"/>
    <property type="match status" value="1"/>
</dbReference>
<sequence>MMLFIGNGLFSDIVRASSKELELERVRMELSNLRNAIHHQSDLARSDYIQFNLKEKRKVIWKLVYVYMLGYDIDFGHMEIIELIGSHSYSDKFCGYTAASVIFRDQPDLLRLIINTLKNDLNNCYEALRISTKFTHSSNVNVESMSIINEIRKLYNKRKFEPIQHLKEAIGSIALNCISNSATVDIAVNLFLDVKKIAEIPRENQTVRCHYIRSKAITCLLKLYQCCPDILPAIEWTEKLITDFQYERNIGCLLCLCSLIQGCLERQRDISQTISIKFDYKKESYASNFLENPTTIVNKAHQTFREEKGDDALNEDYNTGKLPLEGWKDIVPQVISTLARIRSGDCPSGYIFHKVPSFWLQIKLIEILQYFELPKSDLIVMRRIYELMEDIYLNAIHVTKQNLCKVSGDKDYDSVAVSCTIGIAYEISRYIAKIYDEEFPQNIVYLLGIFLINLLYMESIDYISLSLSLIFECLSISAVTDMCRKNIAIILHYSNMNDLFISIYALRISVQICNSRNWKFIAKELLNNITHKIINLNGNENTNMKSNFGLGEGGFDGYGYDRDQSYLEEVLIHICCLVRKFAKSYDISLKIISTIFQHIQNNQSIGENSTFALSDSSLFQIMDILCGVESGETDLNNLPNGRKELVEDPTKSLEYIAPDIIKSYATYKGYKTLTRIIRSSCILTVFCQGIRWICFLIGEYGNLITNKVPITHQVGVLLQLHDVITISNEQENLVSIKNMILLAFTKLYCHADTVTQNHMLEKIKLDYNSCSLSQGTNEFLDTIIMSTTNCNTPSNYTDSPIIRNLLQSSLNRNKHSDLQHSSKLFDHLAQGMPTLDIPIAFRQLNITRCPIKQLWHILCLLKEGNLYSNTYLTVYFKHGRYSNGTGECYINLKFHKVKSNCMAIRIISTDIKLNVIRNTQANTTNKVNAFQTTIVNNICGTYINDDKVIEQTLVTRCGKSYLNPPFYIITLSIAKLSDETTEVLKSENGYLENEHLDNNLNQRVKIPLRLPIILTQFMLPTKDMSDKEFEYFWSKFGEVSANGTLSIPLMEVPLYLSLLNFNSNKLLIQEYSRTHLSTSTLCLENYKRIPCMVKVRITQNSNQIPEQKVDSLKLNKHSVDINVRSSSIAVAKVIKYILVSYILVNSN</sequence>
<dbReference type="OrthoDB" id="413467at2759"/>
<dbReference type="AlphaFoldDB" id="B6ADK0"/>
<dbReference type="SUPFAM" id="SSF48371">
    <property type="entry name" value="ARM repeat"/>
    <property type="match status" value="1"/>
</dbReference>
<dbReference type="InterPro" id="IPR002553">
    <property type="entry name" value="Clathrin/coatomer_adapt-like_N"/>
</dbReference>
<evidence type="ECO:0000256" key="2">
    <source>
        <dbReference type="ARBA" id="ARBA00022448"/>
    </source>
</evidence>
<reference evidence="6" key="1">
    <citation type="submission" date="2008-06" db="EMBL/GenBank/DDBJ databases">
        <authorList>
            <person name="Lorenzi H."/>
            <person name="Inman J."/>
            <person name="Miller J."/>
            <person name="Schobel S."/>
            <person name="Amedeo P."/>
            <person name="Caler E.V."/>
            <person name="da Silva J."/>
        </authorList>
    </citation>
    <scope>NUCLEOTIDE SEQUENCE [LARGE SCALE GENOMIC DNA]</scope>
    <source>
        <strain evidence="6">RN66</strain>
    </source>
</reference>
<dbReference type="OMA" id="ERISTFC"/>
<dbReference type="EMBL" id="DS989729">
    <property type="protein sequence ID" value="EEA06291.1"/>
    <property type="molecule type" value="Genomic_DNA"/>
</dbReference>
<dbReference type="GeneID" id="6995722"/>
<dbReference type="RefSeq" id="XP_002140640.1">
    <property type="nucleotide sequence ID" value="XM_002140604.1"/>
</dbReference>
<dbReference type="Pfam" id="PF01602">
    <property type="entry name" value="Adaptin_N"/>
    <property type="match status" value="1"/>
</dbReference>
<dbReference type="InterPro" id="IPR016024">
    <property type="entry name" value="ARM-type_fold"/>
</dbReference>
<dbReference type="Proteomes" id="UP000001460">
    <property type="component" value="Unassembled WGS sequence"/>
</dbReference>